<dbReference type="Proteomes" id="UP000807469">
    <property type="component" value="Unassembled WGS sequence"/>
</dbReference>
<gene>
    <name evidence="1" type="ORF">BDN70DRAFT_615073</name>
</gene>
<keyword evidence="2" id="KW-1185">Reference proteome</keyword>
<dbReference type="AlphaFoldDB" id="A0A9P5YM08"/>
<accession>A0A9P5YM08</accession>
<sequence length="127" mass="14035">MCSDTGLSVSEFDAASLLKHSYFHPMLPPPPGLSCQAHRQIIYRLTHVVSSTRIRSPLRLDTSTSFAAFDRSPSFSAPFMTIHPPSTTSSFSHGSIHITHFPHSGLVNCDAFRQTNALPVNSARRQR</sequence>
<comment type="caution">
    <text evidence="1">The sequence shown here is derived from an EMBL/GenBank/DDBJ whole genome shotgun (WGS) entry which is preliminary data.</text>
</comment>
<dbReference type="EMBL" id="MU155779">
    <property type="protein sequence ID" value="KAF9471014.1"/>
    <property type="molecule type" value="Genomic_DNA"/>
</dbReference>
<organism evidence="1 2">
    <name type="scientific">Pholiota conissans</name>
    <dbReference type="NCBI Taxonomy" id="109636"/>
    <lineage>
        <taxon>Eukaryota</taxon>
        <taxon>Fungi</taxon>
        <taxon>Dikarya</taxon>
        <taxon>Basidiomycota</taxon>
        <taxon>Agaricomycotina</taxon>
        <taxon>Agaricomycetes</taxon>
        <taxon>Agaricomycetidae</taxon>
        <taxon>Agaricales</taxon>
        <taxon>Agaricineae</taxon>
        <taxon>Strophariaceae</taxon>
        <taxon>Pholiota</taxon>
    </lineage>
</organism>
<name>A0A9P5YM08_9AGAR</name>
<protein>
    <submittedName>
        <fullName evidence="1">Uncharacterized protein</fullName>
    </submittedName>
</protein>
<evidence type="ECO:0000313" key="2">
    <source>
        <dbReference type="Proteomes" id="UP000807469"/>
    </source>
</evidence>
<evidence type="ECO:0000313" key="1">
    <source>
        <dbReference type="EMBL" id="KAF9471014.1"/>
    </source>
</evidence>
<proteinExistence type="predicted"/>
<reference evidence="1" key="1">
    <citation type="submission" date="2020-11" db="EMBL/GenBank/DDBJ databases">
        <authorList>
            <consortium name="DOE Joint Genome Institute"/>
            <person name="Ahrendt S."/>
            <person name="Riley R."/>
            <person name="Andreopoulos W."/>
            <person name="Labutti K."/>
            <person name="Pangilinan J."/>
            <person name="Ruiz-Duenas F.J."/>
            <person name="Barrasa J.M."/>
            <person name="Sanchez-Garcia M."/>
            <person name="Camarero S."/>
            <person name="Miyauchi S."/>
            <person name="Serrano A."/>
            <person name="Linde D."/>
            <person name="Babiker R."/>
            <person name="Drula E."/>
            <person name="Ayuso-Fernandez I."/>
            <person name="Pacheco R."/>
            <person name="Padilla G."/>
            <person name="Ferreira P."/>
            <person name="Barriuso J."/>
            <person name="Kellner H."/>
            <person name="Castanera R."/>
            <person name="Alfaro M."/>
            <person name="Ramirez L."/>
            <person name="Pisabarro A.G."/>
            <person name="Kuo A."/>
            <person name="Tritt A."/>
            <person name="Lipzen A."/>
            <person name="He G."/>
            <person name="Yan M."/>
            <person name="Ng V."/>
            <person name="Cullen D."/>
            <person name="Martin F."/>
            <person name="Rosso M.-N."/>
            <person name="Henrissat B."/>
            <person name="Hibbett D."/>
            <person name="Martinez A.T."/>
            <person name="Grigoriev I.V."/>
        </authorList>
    </citation>
    <scope>NUCLEOTIDE SEQUENCE</scope>
    <source>
        <strain evidence="1">CIRM-BRFM 674</strain>
    </source>
</reference>